<evidence type="ECO:0000256" key="3">
    <source>
        <dbReference type="ARBA" id="ARBA00022837"/>
    </source>
</evidence>
<feature type="domain" description="EF-hand" evidence="5">
    <location>
        <begin position="149"/>
        <end position="177"/>
    </location>
</feature>
<feature type="domain" description="EF-hand" evidence="5">
    <location>
        <begin position="288"/>
        <end position="321"/>
    </location>
</feature>
<dbReference type="SMART" id="SM00054">
    <property type="entry name" value="EFh"/>
    <property type="match status" value="7"/>
</dbReference>
<feature type="region of interest" description="Disordered" evidence="4">
    <location>
        <begin position="36"/>
        <end position="59"/>
    </location>
</feature>
<dbReference type="SUPFAM" id="SSF47473">
    <property type="entry name" value="EF-hand"/>
    <property type="match status" value="2"/>
</dbReference>
<feature type="domain" description="EF-hand" evidence="5">
    <location>
        <begin position="251"/>
        <end position="286"/>
    </location>
</feature>
<feature type="domain" description="EF-hand" evidence="5">
    <location>
        <begin position="178"/>
        <end position="213"/>
    </location>
</feature>
<evidence type="ECO:0000256" key="4">
    <source>
        <dbReference type="SAM" id="MobiDB-lite"/>
    </source>
</evidence>
<dbReference type="OrthoDB" id="26525at2759"/>
<name>A0A498I0R2_MALDO</name>
<reference evidence="6 7" key="1">
    <citation type="submission" date="2018-10" db="EMBL/GenBank/DDBJ databases">
        <title>A high-quality apple genome assembly.</title>
        <authorList>
            <person name="Hu J."/>
        </authorList>
    </citation>
    <scope>NUCLEOTIDE SEQUENCE [LARGE SCALE GENOMIC DNA]</scope>
    <source>
        <strain evidence="7">cv. HFTH1</strain>
        <tissue evidence="6">Young leaf</tissue>
    </source>
</reference>
<organism evidence="6 7">
    <name type="scientific">Malus domestica</name>
    <name type="common">Apple</name>
    <name type="synonym">Pyrus malus</name>
    <dbReference type="NCBI Taxonomy" id="3750"/>
    <lineage>
        <taxon>Eukaryota</taxon>
        <taxon>Viridiplantae</taxon>
        <taxon>Streptophyta</taxon>
        <taxon>Embryophyta</taxon>
        <taxon>Tracheophyta</taxon>
        <taxon>Spermatophyta</taxon>
        <taxon>Magnoliopsida</taxon>
        <taxon>eudicotyledons</taxon>
        <taxon>Gunneridae</taxon>
        <taxon>Pentapetalae</taxon>
        <taxon>rosids</taxon>
        <taxon>fabids</taxon>
        <taxon>Rosales</taxon>
        <taxon>Rosaceae</taxon>
        <taxon>Amygdaloideae</taxon>
        <taxon>Maleae</taxon>
        <taxon>Malus</taxon>
    </lineage>
</organism>
<feature type="domain" description="EF-hand" evidence="5">
    <location>
        <begin position="76"/>
        <end position="111"/>
    </location>
</feature>
<dbReference type="Proteomes" id="UP000290289">
    <property type="component" value="Chromosome 14"/>
</dbReference>
<dbReference type="Gramene" id="mRNA:MD14G0060300">
    <property type="protein sequence ID" value="CDS:MD14G0060300.1"/>
    <property type="gene ID" value="MD14G0060300"/>
</dbReference>
<dbReference type="Gene3D" id="1.10.238.10">
    <property type="entry name" value="EF-hand"/>
    <property type="match status" value="4"/>
</dbReference>
<evidence type="ECO:0000256" key="1">
    <source>
        <dbReference type="ARBA" id="ARBA00022723"/>
    </source>
</evidence>
<sequence>MKLIKISSKNLSPKCLFGSKDRSSVSRCPSFGSGSDLSSSFSSSPDSIHKPGAGAGGITTPTSVLPQKSGVWSHLSADLDVAQAFKLIDRDNDGVVSRKELEAFLYQLGNDPPSQEEVTLMLSEVDRDGNGMIILEALLNQVGPVFGLDADSELRDAFEVFDTDNDGKISAEELLSFSADLDVAQAFKLIDRDNDGVVSRKELEAFLYQLGNDPPSQEEVTLMLSEVDRDGNGMIILEALLNQVVPVFGLDADSELRDAFEVFDTDNDGKISAEELLRFFTSVGDEGCTLEECRRMIDGVDKDGDGFVCFEEFVHMMEPQR</sequence>
<dbReference type="Pfam" id="PF13499">
    <property type="entry name" value="EF-hand_7"/>
    <property type="match status" value="3"/>
</dbReference>
<dbReference type="SMR" id="A0A498I0R2"/>
<dbReference type="InterPro" id="IPR039647">
    <property type="entry name" value="EF_hand_pair_protein_CML-like"/>
</dbReference>
<dbReference type="PROSITE" id="PS00018">
    <property type="entry name" value="EF_HAND_1"/>
    <property type="match status" value="4"/>
</dbReference>
<evidence type="ECO:0000313" key="6">
    <source>
        <dbReference type="EMBL" id="RXH76680.1"/>
    </source>
</evidence>
<comment type="caution">
    <text evidence="6">The sequence shown here is derived from an EMBL/GenBank/DDBJ whole genome shotgun (WGS) entry which is preliminary data.</text>
</comment>
<dbReference type="FunFam" id="1.10.238.10:FF:000001">
    <property type="entry name" value="Calmodulin 1"/>
    <property type="match status" value="2"/>
</dbReference>
<keyword evidence="1" id="KW-0479">Metal-binding</keyword>
<protein>
    <recommendedName>
        <fullName evidence="5">EF-hand domain-containing protein</fullName>
    </recommendedName>
</protein>
<dbReference type="InterPro" id="IPR018247">
    <property type="entry name" value="EF_Hand_1_Ca_BS"/>
</dbReference>
<dbReference type="GO" id="GO:0005509">
    <property type="term" value="F:calcium ion binding"/>
    <property type="evidence" value="ECO:0007669"/>
    <property type="project" value="InterPro"/>
</dbReference>
<dbReference type="Pfam" id="PF13202">
    <property type="entry name" value="EF-hand_5"/>
    <property type="match status" value="1"/>
</dbReference>
<keyword evidence="2" id="KW-0677">Repeat</keyword>
<dbReference type="PROSITE" id="PS50222">
    <property type="entry name" value="EF_HAND_2"/>
    <property type="match status" value="5"/>
</dbReference>
<dbReference type="InterPro" id="IPR002048">
    <property type="entry name" value="EF_hand_dom"/>
</dbReference>
<feature type="compositionally biased region" description="Low complexity" evidence="4">
    <location>
        <begin position="36"/>
        <end position="46"/>
    </location>
</feature>
<dbReference type="AlphaFoldDB" id="A0A498I0R2"/>
<proteinExistence type="predicted"/>
<gene>
    <name evidence="6" type="ORF">DVH24_019568</name>
</gene>
<keyword evidence="7" id="KW-1185">Reference proteome</keyword>
<dbReference type="InterPro" id="IPR011992">
    <property type="entry name" value="EF-hand-dom_pair"/>
</dbReference>
<accession>A0A498I0R2</accession>
<dbReference type="CDD" id="cd00051">
    <property type="entry name" value="EFh"/>
    <property type="match status" value="1"/>
</dbReference>
<evidence type="ECO:0000256" key="2">
    <source>
        <dbReference type="ARBA" id="ARBA00022737"/>
    </source>
</evidence>
<evidence type="ECO:0000259" key="5">
    <source>
        <dbReference type="PROSITE" id="PS50222"/>
    </source>
</evidence>
<dbReference type="STRING" id="3750.A0A498I0R2"/>
<dbReference type="PANTHER" id="PTHR10891">
    <property type="entry name" value="EF-HAND CALCIUM-BINDING DOMAIN CONTAINING PROTEIN"/>
    <property type="match status" value="1"/>
</dbReference>
<evidence type="ECO:0000313" key="7">
    <source>
        <dbReference type="Proteomes" id="UP000290289"/>
    </source>
</evidence>
<dbReference type="EMBL" id="RDQH01000340">
    <property type="protein sequence ID" value="RXH76680.1"/>
    <property type="molecule type" value="Genomic_DNA"/>
</dbReference>
<keyword evidence="3" id="KW-0106">Calcium</keyword>